<gene>
    <name evidence="1" type="ORF">AAAT05_03885</name>
</gene>
<dbReference type="RefSeq" id="WP_349181987.1">
    <property type="nucleotide sequence ID" value="NZ_JBBNGS010000005.1"/>
</dbReference>
<name>A0ABV1IF06_9ACTN</name>
<accession>A0ABV1IF06</accession>
<dbReference type="Pfam" id="PF12646">
    <property type="entry name" value="DUF3783"/>
    <property type="match status" value="1"/>
</dbReference>
<evidence type="ECO:0000313" key="2">
    <source>
        <dbReference type="Proteomes" id="UP001478817"/>
    </source>
</evidence>
<keyword evidence="2" id="KW-1185">Reference proteome</keyword>
<evidence type="ECO:0000313" key="1">
    <source>
        <dbReference type="EMBL" id="MEQ2637478.1"/>
    </source>
</evidence>
<reference evidence="1 2" key="1">
    <citation type="submission" date="2024-04" db="EMBL/GenBank/DDBJ databases">
        <title>Human intestinal bacterial collection.</title>
        <authorList>
            <person name="Pauvert C."/>
            <person name="Hitch T.C.A."/>
            <person name="Clavel T."/>
        </authorList>
    </citation>
    <scope>NUCLEOTIDE SEQUENCE [LARGE SCALE GENOMIC DNA]</scope>
    <source>
        <strain evidence="1 2">CLA-AA-H197</strain>
    </source>
</reference>
<organism evidence="1 2">
    <name type="scientific">Paratractidigestivibacter faecalis</name>
    <dbReference type="NCBI Taxonomy" id="2292441"/>
    <lineage>
        <taxon>Bacteria</taxon>
        <taxon>Bacillati</taxon>
        <taxon>Actinomycetota</taxon>
        <taxon>Coriobacteriia</taxon>
        <taxon>Coriobacteriales</taxon>
        <taxon>Atopobiaceae</taxon>
        <taxon>Paratractidigestivibacter</taxon>
    </lineage>
</organism>
<protein>
    <submittedName>
        <fullName evidence="1">DUF3783 domain-containing protein</fullName>
    </submittedName>
</protein>
<dbReference type="EMBL" id="JBBNGS010000005">
    <property type="protein sequence ID" value="MEQ2637478.1"/>
    <property type="molecule type" value="Genomic_DNA"/>
</dbReference>
<sequence length="148" mass="15519">MAGKPSKKKAAKKKVKPSGPARCAVLWGLDPSFGEGAAQKGAAVRQVLRQMGVPARTLAHERLGDSAAAACGLVGARPALAPYNGPAPDCEFVLLCGFNNPQVSEFIARSREAGCTVGPKAILTPANRLWPMARLIQAVNAEHHQLTD</sequence>
<proteinExistence type="predicted"/>
<dbReference type="Proteomes" id="UP001478817">
    <property type="component" value="Unassembled WGS sequence"/>
</dbReference>
<comment type="caution">
    <text evidence="1">The sequence shown here is derived from an EMBL/GenBank/DDBJ whole genome shotgun (WGS) entry which is preliminary data.</text>
</comment>
<dbReference type="InterPro" id="IPR016621">
    <property type="entry name" value="UCP014543"/>
</dbReference>